<evidence type="ECO:0000256" key="1">
    <source>
        <dbReference type="SAM" id="Coils"/>
    </source>
</evidence>
<feature type="coiled-coil region" evidence="1">
    <location>
        <begin position="139"/>
        <end position="173"/>
    </location>
</feature>
<keyword evidence="4" id="KW-1185">Reference proteome</keyword>
<accession>A0A0L0GBV9</accession>
<evidence type="ECO:0000256" key="2">
    <source>
        <dbReference type="SAM" id="MobiDB-lite"/>
    </source>
</evidence>
<keyword evidence="1" id="KW-0175">Coiled coil</keyword>
<evidence type="ECO:0000313" key="4">
    <source>
        <dbReference type="Proteomes" id="UP000054560"/>
    </source>
</evidence>
<feature type="region of interest" description="Disordered" evidence="2">
    <location>
        <begin position="93"/>
        <end position="118"/>
    </location>
</feature>
<gene>
    <name evidence="3" type="ORF">SARC_02079</name>
</gene>
<name>A0A0L0GBV9_9EUKA</name>
<proteinExistence type="predicted"/>
<organism evidence="3 4">
    <name type="scientific">Sphaeroforma arctica JP610</name>
    <dbReference type="NCBI Taxonomy" id="667725"/>
    <lineage>
        <taxon>Eukaryota</taxon>
        <taxon>Ichthyosporea</taxon>
        <taxon>Ichthyophonida</taxon>
        <taxon>Sphaeroforma</taxon>
    </lineage>
</organism>
<evidence type="ECO:0000313" key="3">
    <source>
        <dbReference type="EMBL" id="KNC85738.1"/>
    </source>
</evidence>
<dbReference type="RefSeq" id="XP_014159640.1">
    <property type="nucleotide sequence ID" value="XM_014304165.1"/>
</dbReference>
<dbReference type="AlphaFoldDB" id="A0A0L0GBV9"/>
<protein>
    <submittedName>
        <fullName evidence="3">Uncharacterized protein</fullName>
    </submittedName>
</protein>
<sequence length="273" mass="31214">MTKVGRIDEHPSENVDQEAIIDHEIQKQHKLCTKHFHVKYIRRTKQKAKLTDDAVPMTEQEYRAHVARERLAYEALEQQRLVNETVRLDLLQKKPRPTMRSGRQPRSTIQPDDNPKTVKKCHLKVDSTTIQLEVKTVALTKAASRLAALEEEMAQLCSDIKSAEKNLTQQKIKHTFAENIEKYGKAFRPGRSSLTFQIALLLWFARVRHNLDQGVLTHVFGLTCTQTVSNILNDMNAVILGCFRHPPNAPINLFTKETVDACKISGLLYYSTC</sequence>
<dbReference type="Proteomes" id="UP000054560">
    <property type="component" value="Unassembled WGS sequence"/>
</dbReference>
<dbReference type="EMBL" id="KQ241686">
    <property type="protein sequence ID" value="KNC85738.1"/>
    <property type="molecule type" value="Genomic_DNA"/>
</dbReference>
<dbReference type="GeneID" id="25902583"/>
<reference evidence="3 4" key="1">
    <citation type="submission" date="2011-02" db="EMBL/GenBank/DDBJ databases">
        <title>The Genome Sequence of Sphaeroforma arctica JP610.</title>
        <authorList>
            <consortium name="The Broad Institute Genome Sequencing Platform"/>
            <person name="Russ C."/>
            <person name="Cuomo C."/>
            <person name="Young S.K."/>
            <person name="Zeng Q."/>
            <person name="Gargeya S."/>
            <person name="Alvarado L."/>
            <person name="Berlin A."/>
            <person name="Chapman S.B."/>
            <person name="Chen Z."/>
            <person name="Freedman E."/>
            <person name="Gellesch M."/>
            <person name="Goldberg J."/>
            <person name="Griggs A."/>
            <person name="Gujja S."/>
            <person name="Heilman E."/>
            <person name="Heiman D."/>
            <person name="Howarth C."/>
            <person name="Mehta T."/>
            <person name="Neiman D."/>
            <person name="Pearson M."/>
            <person name="Roberts A."/>
            <person name="Saif S."/>
            <person name="Shea T."/>
            <person name="Shenoy N."/>
            <person name="Sisk P."/>
            <person name="Stolte C."/>
            <person name="Sykes S."/>
            <person name="White J."/>
            <person name="Yandava C."/>
            <person name="Burger G."/>
            <person name="Gray M.W."/>
            <person name="Holland P.W.H."/>
            <person name="King N."/>
            <person name="Lang F.B.F."/>
            <person name="Roger A.J."/>
            <person name="Ruiz-Trillo I."/>
            <person name="Haas B."/>
            <person name="Nusbaum C."/>
            <person name="Birren B."/>
        </authorList>
    </citation>
    <scope>NUCLEOTIDE SEQUENCE [LARGE SCALE GENOMIC DNA]</scope>
    <source>
        <strain evidence="3 4">JP610</strain>
    </source>
</reference>